<dbReference type="GO" id="GO:0022627">
    <property type="term" value="C:cytosolic small ribosomal subunit"/>
    <property type="evidence" value="ECO:0007669"/>
    <property type="project" value="TreeGrafter"/>
</dbReference>
<dbReference type="Proteomes" id="UP000177396">
    <property type="component" value="Unassembled WGS sequence"/>
</dbReference>
<dbReference type="NCBIfam" id="TIGR00165">
    <property type="entry name" value="S18"/>
    <property type="match status" value="1"/>
</dbReference>
<evidence type="ECO:0000256" key="4">
    <source>
        <dbReference type="HAMAP-Rule" id="MF_00270"/>
    </source>
</evidence>
<dbReference type="InterPro" id="IPR001648">
    <property type="entry name" value="Ribosomal_bS18"/>
</dbReference>
<evidence type="ECO:0000256" key="5">
    <source>
        <dbReference type="RuleBase" id="RU003910"/>
    </source>
</evidence>
<evidence type="ECO:0000313" key="6">
    <source>
        <dbReference type="EMBL" id="OGG00034.1"/>
    </source>
</evidence>
<comment type="subunit">
    <text evidence="4">Part of the 30S ribosomal subunit. Forms a tight heterodimer with protein bS6.</text>
</comment>
<dbReference type="EMBL" id="MFJB01000038">
    <property type="protein sequence ID" value="OGG00034.1"/>
    <property type="molecule type" value="Genomic_DNA"/>
</dbReference>
<keyword evidence="3 4" id="KW-0687">Ribonucleoprotein</keyword>
<dbReference type="AlphaFoldDB" id="A0A1F5YIW5"/>
<organism evidence="6 7">
    <name type="scientific">Candidatus Gottesmanbacteria bacterium RBG_16_38_7b</name>
    <dbReference type="NCBI Taxonomy" id="1798372"/>
    <lineage>
        <taxon>Bacteria</taxon>
        <taxon>Candidatus Gottesmaniibacteriota</taxon>
    </lineage>
</organism>
<name>A0A1F5YIW5_9BACT</name>
<keyword evidence="4" id="KW-0694">RNA-binding</keyword>
<evidence type="ECO:0000256" key="1">
    <source>
        <dbReference type="ARBA" id="ARBA00005589"/>
    </source>
</evidence>
<reference evidence="6 7" key="1">
    <citation type="journal article" date="2016" name="Nat. Commun.">
        <title>Thousands of microbial genomes shed light on interconnected biogeochemical processes in an aquifer system.</title>
        <authorList>
            <person name="Anantharaman K."/>
            <person name="Brown C.T."/>
            <person name="Hug L.A."/>
            <person name="Sharon I."/>
            <person name="Castelle C.J."/>
            <person name="Probst A.J."/>
            <person name="Thomas B.C."/>
            <person name="Singh A."/>
            <person name="Wilkins M.J."/>
            <person name="Karaoz U."/>
            <person name="Brodie E.L."/>
            <person name="Williams K.H."/>
            <person name="Hubbard S.S."/>
            <person name="Banfield J.F."/>
        </authorList>
    </citation>
    <scope>NUCLEOTIDE SEQUENCE [LARGE SCALE GENOMIC DNA]</scope>
</reference>
<dbReference type="GO" id="GO:0003735">
    <property type="term" value="F:structural constituent of ribosome"/>
    <property type="evidence" value="ECO:0007669"/>
    <property type="project" value="InterPro"/>
</dbReference>
<evidence type="ECO:0000256" key="3">
    <source>
        <dbReference type="ARBA" id="ARBA00023274"/>
    </source>
</evidence>
<comment type="function">
    <text evidence="4">Binds as a heterodimer with protein bS6 to the central domain of the 16S rRNA, where it helps stabilize the platform of the 30S subunit.</text>
</comment>
<dbReference type="GO" id="GO:0006412">
    <property type="term" value="P:translation"/>
    <property type="evidence" value="ECO:0007669"/>
    <property type="project" value="UniProtKB-UniRule"/>
</dbReference>
<dbReference type="InterPro" id="IPR036870">
    <property type="entry name" value="Ribosomal_bS18_sf"/>
</dbReference>
<comment type="similarity">
    <text evidence="1 4 5">Belongs to the bacterial ribosomal protein bS18 family.</text>
</comment>
<keyword evidence="2 4" id="KW-0689">Ribosomal protein</keyword>
<dbReference type="SUPFAM" id="SSF46911">
    <property type="entry name" value="Ribosomal protein S18"/>
    <property type="match status" value="1"/>
</dbReference>
<gene>
    <name evidence="4" type="primary">rpsR</name>
    <name evidence="6" type="ORF">A2153_00110</name>
</gene>
<dbReference type="PRINTS" id="PR00974">
    <property type="entry name" value="RIBOSOMALS18"/>
</dbReference>
<dbReference type="GO" id="GO:0070181">
    <property type="term" value="F:small ribosomal subunit rRNA binding"/>
    <property type="evidence" value="ECO:0007669"/>
    <property type="project" value="TreeGrafter"/>
</dbReference>
<keyword evidence="4" id="KW-0699">rRNA-binding</keyword>
<protein>
    <recommendedName>
        <fullName evidence="4">Small ribosomal subunit protein bS18</fullName>
    </recommendedName>
</protein>
<dbReference type="HAMAP" id="MF_00270">
    <property type="entry name" value="Ribosomal_bS18"/>
    <property type="match status" value="1"/>
</dbReference>
<dbReference type="PANTHER" id="PTHR13479">
    <property type="entry name" value="30S RIBOSOMAL PROTEIN S18"/>
    <property type="match status" value="1"/>
</dbReference>
<sequence>MARSKPVRRIRKRIIRIKNCPYCKLKSEPDYKDTENLKHYLSERGKILPRSLTGICQKHQLRLSRSIKQARFMAFLPFIVKPS</sequence>
<accession>A0A1F5YIW5</accession>
<evidence type="ECO:0000313" key="7">
    <source>
        <dbReference type="Proteomes" id="UP000177396"/>
    </source>
</evidence>
<dbReference type="Gene3D" id="4.10.640.10">
    <property type="entry name" value="Ribosomal protein S18"/>
    <property type="match status" value="1"/>
</dbReference>
<dbReference type="Pfam" id="PF01084">
    <property type="entry name" value="Ribosomal_S18"/>
    <property type="match status" value="1"/>
</dbReference>
<evidence type="ECO:0000256" key="2">
    <source>
        <dbReference type="ARBA" id="ARBA00022980"/>
    </source>
</evidence>
<proteinExistence type="inferred from homology"/>
<comment type="caution">
    <text evidence="6">The sequence shown here is derived from an EMBL/GenBank/DDBJ whole genome shotgun (WGS) entry which is preliminary data.</text>
</comment>
<dbReference type="PANTHER" id="PTHR13479:SF40">
    <property type="entry name" value="SMALL RIBOSOMAL SUBUNIT PROTEIN BS18M"/>
    <property type="match status" value="1"/>
</dbReference>